<keyword evidence="3" id="KW-1185">Reference proteome</keyword>
<dbReference type="GO" id="GO:0005829">
    <property type="term" value="C:cytosol"/>
    <property type="evidence" value="ECO:0007669"/>
    <property type="project" value="TreeGrafter"/>
</dbReference>
<protein>
    <recommendedName>
        <fullName evidence="1">Ribosomal RNA large subunit methyltransferase J</fullName>
        <ecNumber evidence="1">2.1.1.266</ecNumber>
    </recommendedName>
    <alternativeName>
        <fullName evidence="1">23S rRNA (adenine(2030)-N6)-methyltransferase</fullName>
    </alternativeName>
    <alternativeName>
        <fullName evidence="1">23S rRNA m6A2030 methyltransferase</fullName>
    </alternativeName>
</protein>
<comment type="similarity">
    <text evidence="1">Belongs to the RlmJ family.</text>
</comment>
<dbReference type="GO" id="GO:0003723">
    <property type="term" value="F:RNA binding"/>
    <property type="evidence" value="ECO:0007669"/>
    <property type="project" value="UniProtKB-UniRule"/>
</dbReference>
<sequence>MNYRHIYHAGSFTDVMKHAVVAMILSRLGSKETPYCVLDTHAGIGRYDLTSAQASKTGEHLGGITRVMAGAETLPAALEPYLKAIRDLNLGSGGALRWYPGSPRLARMLMRPSDRLLLAELHPEDVETLRAEFSRDRNTSVQHIDGYRAIRAHLPLKERRGLVLIDPPFEVTDEFERMADALLMGHGKWPTGIFALWYPIKERPAVWRFHEAIERSGIRKVLIAELTVHDEDTHMRLNGCGMLIVNPPWQLDKDLETVLPALHAALGARAGGGKIEWLVPE</sequence>
<dbReference type="SUPFAM" id="SSF53335">
    <property type="entry name" value="S-adenosyl-L-methionine-dependent methyltransferases"/>
    <property type="match status" value="1"/>
</dbReference>
<organism evidence="2 3">
    <name type="scientific">Skermanella stibiiresistens SB22</name>
    <dbReference type="NCBI Taxonomy" id="1385369"/>
    <lineage>
        <taxon>Bacteria</taxon>
        <taxon>Pseudomonadati</taxon>
        <taxon>Pseudomonadota</taxon>
        <taxon>Alphaproteobacteria</taxon>
        <taxon>Rhodospirillales</taxon>
        <taxon>Azospirillaceae</taxon>
        <taxon>Skermanella</taxon>
    </lineage>
</organism>
<dbReference type="PANTHER" id="PTHR37426">
    <property type="entry name" value="RIBOSOMAL RNA LARGE SUBUNIT METHYLTRANSFERASE J"/>
    <property type="match status" value="1"/>
</dbReference>
<dbReference type="Pfam" id="PF04378">
    <property type="entry name" value="RsmJ"/>
    <property type="match status" value="1"/>
</dbReference>
<keyword evidence="1" id="KW-0694">RNA-binding</keyword>
<dbReference type="InterPro" id="IPR007473">
    <property type="entry name" value="RlmJ"/>
</dbReference>
<comment type="caution">
    <text evidence="2">The sequence shown here is derived from an EMBL/GenBank/DDBJ whole genome shotgun (WGS) entry which is preliminary data.</text>
</comment>
<dbReference type="STRING" id="1385369.N825_11515"/>
<feature type="binding site" evidence="1">
    <location>
        <begin position="145"/>
        <end position="146"/>
    </location>
    <ligand>
        <name>S-adenosyl-L-methionine</name>
        <dbReference type="ChEBI" id="CHEBI:59789"/>
    </ligand>
</feature>
<accession>W9H4V3</accession>
<feature type="binding site" evidence="1">
    <location>
        <position position="120"/>
    </location>
    <ligand>
        <name>S-adenosyl-L-methionine</name>
        <dbReference type="ChEBI" id="CHEBI:59789"/>
    </ligand>
</feature>
<dbReference type="GO" id="GO:0036307">
    <property type="term" value="F:23S rRNA (adenine(2030)-N(6))-methyltransferase activity"/>
    <property type="evidence" value="ECO:0007669"/>
    <property type="project" value="UniProtKB-UniRule"/>
</dbReference>
<keyword evidence="1" id="KW-0808">Transferase</keyword>
<dbReference type="PATRIC" id="fig|1385369.3.peg.4281"/>
<feature type="active site" description="Proton acceptor" evidence="1">
    <location>
        <position position="166"/>
    </location>
</feature>
<comment type="subunit">
    <text evidence="1">Monomer.</text>
</comment>
<name>W9H4V3_9PROT</name>
<dbReference type="EC" id="2.1.1.266" evidence="1"/>
<dbReference type="InterPro" id="IPR029063">
    <property type="entry name" value="SAM-dependent_MTases_sf"/>
</dbReference>
<feature type="binding site" evidence="1">
    <location>
        <position position="41"/>
    </location>
    <ligand>
        <name>S-adenosyl-L-methionine</name>
        <dbReference type="ChEBI" id="CHEBI:59789"/>
    </ligand>
</feature>
<dbReference type="RefSeq" id="WP_037456434.1">
    <property type="nucleotide sequence ID" value="NZ_AVFL01000016.1"/>
</dbReference>
<keyword evidence="1" id="KW-0949">S-adenosyl-L-methionine</keyword>
<feature type="binding site" evidence="1">
    <location>
        <position position="102"/>
    </location>
    <ligand>
        <name>S-adenosyl-L-methionine</name>
        <dbReference type="ChEBI" id="CHEBI:59789"/>
    </ligand>
</feature>
<evidence type="ECO:0000313" key="3">
    <source>
        <dbReference type="Proteomes" id="UP000019486"/>
    </source>
</evidence>
<dbReference type="EMBL" id="AVFL01000016">
    <property type="protein sequence ID" value="EWY38788.1"/>
    <property type="molecule type" value="Genomic_DNA"/>
</dbReference>
<dbReference type="HAMAP" id="MF_00934">
    <property type="entry name" value="23SrRNA_methyltr_J"/>
    <property type="match status" value="1"/>
</dbReference>
<evidence type="ECO:0000313" key="2">
    <source>
        <dbReference type="EMBL" id="EWY38788.1"/>
    </source>
</evidence>
<gene>
    <name evidence="1" type="primary">rlmJ</name>
    <name evidence="2" type="ORF">N825_11515</name>
</gene>
<feature type="site" description="Interaction with substrate rRNA" evidence="1">
    <location>
        <position position="3"/>
    </location>
</feature>
<evidence type="ECO:0000256" key="1">
    <source>
        <dbReference type="HAMAP-Rule" id="MF_00934"/>
    </source>
</evidence>
<dbReference type="PANTHER" id="PTHR37426:SF1">
    <property type="entry name" value="RIBOSOMAL RNA LARGE SUBUNIT METHYLTRANSFERASE J"/>
    <property type="match status" value="1"/>
</dbReference>
<proteinExistence type="inferred from homology"/>
<feature type="binding site" evidence="1">
    <location>
        <position position="166"/>
    </location>
    <ligand>
        <name>S-adenosyl-L-methionine</name>
        <dbReference type="ChEBI" id="CHEBI:59789"/>
    </ligand>
</feature>
<dbReference type="OrthoDB" id="9791274at2"/>
<dbReference type="Gene3D" id="3.40.50.150">
    <property type="entry name" value="Vaccinia Virus protein VP39"/>
    <property type="match status" value="1"/>
</dbReference>
<dbReference type="Proteomes" id="UP000019486">
    <property type="component" value="Unassembled WGS sequence"/>
</dbReference>
<feature type="binding site" evidence="1">
    <location>
        <position position="18"/>
    </location>
    <ligand>
        <name>S-adenosyl-L-methionine</name>
        <dbReference type="ChEBI" id="CHEBI:59789"/>
    </ligand>
</feature>
<keyword evidence="1" id="KW-0698">rRNA processing</keyword>
<keyword evidence="1" id="KW-0489">Methyltransferase</keyword>
<comment type="function">
    <text evidence="1">Specifically methylates the adenine in position 2030 of 23S rRNA.</text>
</comment>
<reference evidence="2 3" key="1">
    <citation type="submission" date="2013-08" db="EMBL/GenBank/DDBJ databases">
        <title>The genome sequence of Skermanella stibiiresistens.</title>
        <authorList>
            <person name="Zhu W."/>
            <person name="Wang G."/>
        </authorList>
    </citation>
    <scope>NUCLEOTIDE SEQUENCE [LARGE SCALE GENOMIC DNA]</scope>
    <source>
        <strain evidence="2 3">SB22</strain>
    </source>
</reference>
<dbReference type="AlphaFoldDB" id="W9H4V3"/>
<comment type="catalytic activity">
    <reaction evidence="1">
        <text>adenosine(2030) in 23S rRNA + S-adenosyl-L-methionine = N(6)-methyladenosine(2030) in 23S rRNA + S-adenosyl-L-homocysteine + H(+)</text>
        <dbReference type="Rhea" id="RHEA:43736"/>
        <dbReference type="Rhea" id="RHEA-COMP:10668"/>
        <dbReference type="Rhea" id="RHEA-COMP:10669"/>
        <dbReference type="ChEBI" id="CHEBI:15378"/>
        <dbReference type="ChEBI" id="CHEBI:57856"/>
        <dbReference type="ChEBI" id="CHEBI:59789"/>
        <dbReference type="ChEBI" id="CHEBI:74411"/>
        <dbReference type="ChEBI" id="CHEBI:74449"/>
        <dbReference type="EC" id="2.1.1.266"/>
    </reaction>
</comment>
<dbReference type="GO" id="GO:0070475">
    <property type="term" value="P:rRNA base methylation"/>
    <property type="evidence" value="ECO:0007669"/>
    <property type="project" value="UniProtKB-UniRule"/>
</dbReference>